<comment type="caution">
    <text evidence="7">The sequence shown here is derived from an EMBL/GenBank/DDBJ whole genome shotgun (WGS) entry which is preliminary data.</text>
</comment>
<dbReference type="PANTHER" id="PTHR36923">
    <property type="entry name" value="FERREDOXIN"/>
    <property type="match status" value="1"/>
</dbReference>
<dbReference type="AlphaFoldDB" id="A0A7W5ZY26"/>
<dbReference type="Pfam" id="PF13459">
    <property type="entry name" value="Fer4_15"/>
    <property type="match status" value="1"/>
</dbReference>
<dbReference type="PANTHER" id="PTHR36923:SF3">
    <property type="entry name" value="FERREDOXIN"/>
    <property type="match status" value="1"/>
</dbReference>
<dbReference type="GO" id="GO:0009055">
    <property type="term" value="F:electron transfer activity"/>
    <property type="evidence" value="ECO:0007669"/>
    <property type="project" value="UniProtKB-UniRule"/>
</dbReference>
<dbReference type="InterPro" id="IPR001080">
    <property type="entry name" value="3Fe4S_ferredoxin"/>
</dbReference>
<keyword evidence="4 6" id="KW-0408">Iron</keyword>
<evidence type="ECO:0000256" key="4">
    <source>
        <dbReference type="ARBA" id="ARBA00023004"/>
    </source>
</evidence>
<evidence type="ECO:0000256" key="1">
    <source>
        <dbReference type="ARBA" id="ARBA00022448"/>
    </source>
</evidence>
<evidence type="ECO:0000313" key="7">
    <source>
        <dbReference type="EMBL" id="MBB3862118.1"/>
    </source>
</evidence>
<accession>A0A7W5ZY26</accession>
<keyword evidence="1 6" id="KW-0813">Transport</keyword>
<dbReference type="EMBL" id="JACICY010000010">
    <property type="protein sequence ID" value="MBB3862118.1"/>
    <property type="molecule type" value="Genomic_DNA"/>
</dbReference>
<comment type="function">
    <text evidence="6">Ferredoxins are iron-sulfur proteins that transfer electrons in a wide variety of metabolic reactions.</text>
</comment>
<evidence type="ECO:0000256" key="6">
    <source>
        <dbReference type="RuleBase" id="RU368020"/>
    </source>
</evidence>
<name>A0A7W5ZY26_9SPHN</name>
<dbReference type="Gene3D" id="3.30.70.20">
    <property type="match status" value="1"/>
</dbReference>
<proteinExistence type="predicted"/>
<reference evidence="7 8" key="1">
    <citation type="submission" date="2020-08" db="EMBL/GenBank/DDBJ databases">
        <title>Genomic Encyclopedia of Type Strains, Phase IV (KMG-IV): sequencing the most valuable type-strain genomes for metagenomic binning, comparative biology and taxonomic classification.</title>
        <authorList>
            <person name="Goeker M."/>
        </authorList>
    </citation>
    <scope>NUCLEOTIDE SEQUENCE [LARGE SCALE GENOMIC DNA]</scope>
    <source>
        <strain evidence="7 8">DSM 14552</strain>
    </source>
</reference>
<dbReference type="SUPFAM" id="SSF54862">
    <property type="entry name" value="4Fe-4S ferredoxins"/>
    <property type="match status" value="1"/>
</dbReference>
<evidence type="ECO:0000256" key="2">
    <source>
        <dbReference type="ARBA" id="ARBA00022723"/>
    </source>
</evidence>
<evidence type="ECO:0000256" key="5">
    <source>
        <dbReference type="ARBA" id="ARBA00023014"/>
    </source>
</evidence>
<dbReference type="GO" id="GO:0005506">
    <property type="term" value="F:iron ion binding"/>
    <property type="evidence" value="ECO:0007669"/>
    <property type="project" value="UniProtKB-UniRule"/>
</dbReference>
<keyword evidence="8" id="KW-1185">Reference proteome</keyword>
<keyword evidence="2 6" id="KW-0479">Metal-binding</keyword>
<organism evidence="7 8">
    <name type="scientific">Novosphingobium hassiacum</name>
    <dbReference type="NCBI Taxonomy" id="173676"/>
    <lineage>
        <taxon>Bacteria</taxon>
        <taxon>Pseudomonadati</taxon>
        <taxon>Pseudomonadota</taxon>
        <taxon>Alphaproteobacteria</taxon>
        <taxon>Sphingomonadales</taxon>
        <taxon>Sphingomonadaceae</taxon>
        <taxon>Novosphingobium</taxon>
    </lineage>
</organism>
<dbReference type="Proteomes" id="UP000562395">
    <property type="component" value="Unassembled WGS sequence"/>
</dbReference>
<dbReference type="InterPro" id="IPR051269">
    <property type="entry name" value="Fe-S_cluster_ET"/>
</dbReference>
<evidence type="ECO:0000313" key="8">
    <source>
        <dbReference type="Proteomes" id="UP000562395"/>
    </source>
</evidence>
<sequence length="69" mass="7590">MSGWEVKVGVDRRRCVGQGMCVLYAPQAFVLSDEDGCAEPRFEDVPTDQEDAVRRAFDACPEQAIVVIG</sequence>
<evidence type="ECO:0000256" key="3">
    <source>
        <dbReference type="ARBA" id="ARBA00022982"/>
    </source>
</evidence>
<dbReference type="GO" id="GO:0051536">
    <property type="term" value="F:iron-sulfur cluster binding"/>
    <property type="evidence" value="ECO:0007669"/>
    <property type="project" value="UniProtKB-KW"/>
</dbReference>
<keyword evidence="3 6" id="KW-0249">Electron transport</keyword>
<protein>
    <recommendedName>
        <fullName evidence="6">Ferredoxin</fullName>
    </recommendedName>
</protein>
<gene>
    <name evidence="7" type="ORF">GGQ88_003416</name>
</gene>
<dbReference type="RefSeq" id="WP_221214737.1">
    <property type="nucleotide sequence ID" value="NZ_JACICY010000010.1"/>
</dbReference>
<keyword evidence="5 6" id="KW-0411">Iron-sulfur</keyword>
<dbReference type="PRINTS" id="PR00352">
    <property type="entry name" value="3FE4SFRDOXIN"/>
</dbReference>